<dbReference type="KEGG" id="phm:PSMK_31420"/>
<proteinExistence type="predicted"/>
<gene>
    <name evidence="2" type="ordered locus">PSMK_31420</name>
</gene>
<reference evidence="2 3" key="1">
    <citation type="submission" date="2012-02" db="EMBL/GenBank/DDBJ databases">
        <title>Complete genome sequence of Phycisphaera mikurensis NBRC 102666.</title>
        <authorList>
            <person name="Ankai A."/>
            <person name="Hosoyama A."/>
            <person name="Terui Y."/>
            <person name="Sekine M."/>
            <person name="Fukai R."/>
            <person name="Kato Y."/>
            <person name="Nakamura S."/>
            <person name="Yamada-Narita S."/>
            <person name="Kawakoshi A."/>
            <person name="Fukunaga Y."/>
            <person name="Yamazaki S."/>
            <person name="Fujita N."/>
        </authorList>
    </citation>
    <scope>NUCLEOTIDE SEQUENCE [LARGE SCALE GENOMIC DNA]</scope>
    <source>
        <strain evidence="3">NBRC 102666 / KCTC 22515 / FYK2301M01</strain>
    </source>
</reference>
<protein>
    <submittedName>
        <fullName evidence="2">Uncharacterized protein</fullName>
    </submittedName>
</protein>
<name>I0IJ63_PHYMF</name>
<dbReference type="EMBL" id="AP012338">
    <property type="protein sequence ID" value="BAM05301.1"/>
    <property type="molecule type" value="Genomic_DNA"/>
</dbReference>
<evidence type="ECO:0000313" key="3">
    <source>
        <dbReference type="Proteomes" id="UP000007881"/>
    </source>
</evidence>
<organism evidence="2 3">
    <name type="scientific">Phycisphaera mikurensis (strain NBRC 102666 / KCTC 22515 / FYK2301M01)</name>
    <dbReference type="NCBI Taxonomy" id="1142394"/>
    <lineage>
        <taxon>Bacteria</taxon>
        <taxon>Pseudomonadati</taxon>
        <taxon>Planctomycetota</taxon>
        <taxon>Phycisphaerae</taxon>
        <taxon>Phycisphaerales</taxon>
        <taxon>Phycisphaeraceae</taxon>
        <taxon>Phycisphaera</taxon>
    </lineage>
</organism>
<feature type="compositionally biased region" description="Polar residues" evidence="1">
    <location>
        <begin position="54"/>
        <end position="66"/>
    </location>
</feature>
<evidence type="ECO:0000313" key="2">
    <source>
        <dbReference type="EMBL" id="BAM05301.1"/>
    </source>
</evidence>
<keyword evidence="3" id="KW-1185">Reference proteome</keyword>
<evidence type="ECO:0000256" key="1">
    <source>
        <dbReference type="SAM" id="MobiDB-lite"/>
    </source>
</evidence>
<dbReference type="HOGENOM" id="CLU_2827437_0_0_0"/>
<feature type="compositionally biased region" description="Basic and acidic residues" evidence="1">
    <location>
        <begin position="22"/>
        <end position="32"/>
    </location>
</feature>
<accession>I0IJ63</accession>
<dbReference type="STRING" id="1142394.PSMK_31420"/>
<feature type="region of interest" description="Disordered" evidence="1">
    <location>
        <begin position="1"/>
        <end position="66"/>
    </location>
</feature>
<dbReference type="AlphaFoldDB" id="I0IJ63"/>
<sequence>MRIEGRLGEAEAAPVRTLPRRAGGDAARRDGRQSNSFGGGRGSAASEAVASRDVGTSTQRSTDQHL</sequence>
<dbReference type="Proteomes" id="UP000007881">
    <property type="component" value="Chromosome"/>
</dbReference>